<feature type="region of interest" description="Disordered" evidence="1">
    <location>
        <begin position="221"/>
        <end position="309"/>
    </location>
</feature>
<dbReference type="Proteomes" id="UP000016922">
    <property type="component" value="Unassembled WGS sequence"/>
</dbReference>
<feature type="region of interest" description="Disordered" evidence="1">
    <location>
        <begin position="120"/>
        <end position="186"/>
    </location>
</feature>
<evidence type="ECO:0000256" key="1">
    <source>
        <dbReference type="SAM" id="MobiDB-lite"/>
    </source>
</evidence>
<feature type="compositionally biased region" description="Polar residues" evidence="1">
    <location>
        <begin position="296"/>
        <end position="309"/>
    </location>
</feature>
<sequence length="370" mass="39972">MGGIGGPRTGGVMSNKTREKYNSDVKTIQKQWQVLTNLEDVFPVAIRPERELSVIDVHNLSSISKTTTLDEARALFVAECQTSSGPRPIQPADLVNIDTCLNTRQISPDDSNIVVITDESSDEAGNANEKPNQGAAGNINTTRKQTNDRRELPEKGSVPNGMEKSLKVNPRSQQPTTTLNSKKRDLANSEIAKIGLNTGNSAMNEKSSSGASGLIVRPFGKYKTSKAPPKASSDMRACPPPSRTSPPPLSVTGAQSQPFLNNNGNTTDRCIGSNKGKRKLGEKDNQPRRAKASPYESATSQVGNNNHDTANSERMARLAEHVERIMDTVGDVASVIEKGSNEKLKNELMLVIAATAKYFRGDVESIMKKA</sequence>
<reference evidence="2 3" key="1">
    <citation type="journal article" date="2013" name="BMC Genomics">
        <title>Genomics-driven discovery of the pneumocandin biosynthetic gene cluster in the fungus Glarea lozoyensis.</title>
        <authorList>
            <person name="Chen L."/>
            <person name="Yue Q."/>
            <person name="Zhang X."/>
            <person name="Xiang M."/>
            <person name="Wang C."/>
            <person name="Li S."/>
            <person name="Che Y."/>
            <person name="Ortiz-Lopez F.J."/>
            <person name="Bills G.F."/>
            <person name="Liu X."/>
            <person name="An Z."/>
        </authorList>
    </citation>
    <scope>NUCLEOTIDE SEQUENCE [LARGE SCALE GENOMIC DNA]</scope>
    <source>
        <strain evidence="3">ATCC 20868 / MF5171</strain>
    </source>
</reference>
<dbReference type="EMBL" id="KE145370">
    <property type="protein sequence ID" value="EPE26909.1"/>
    <property type="molecule type" value="Genomic_DNA"/>
</dbReference>
<organism evidence="2 3">
    <name type="scientific">Glarea lozoyensis (strain ATCC 20868 / MF5171)</name>
    <dbReference type="NCBI Taxonomy" id="1116229"/>
    <lineage>
        <taxon>Eukaryota</taxon>
        <taxon>Fungi</taxon>
        <taxon>Dikarya</taxon>
        <taxon>Ascomycota</taxon>
        <taxon>Pezizomycotina</taxon>
        <taxon>Leotiomycetes</taxon>
        <taxon>Helotiales</taxon>
        <taxon>Helotiaceae</taxon>
        <taxon>Glarea</taxon>
    </lineage>
</organism>
<protein>
    <submittedName>
        <fullName evidence="2">Uncharacterized protein</fullName>
    </submittedName>
</protein>
<evidence type="ECO:0000313" key="3">
    <source>
        <dbReference type="Proteomes" id="UP000016922"/>
    </source>
</evidence>
<dbReference type="RefSeq" id="XP_008086099.1">
    <property type="nucleotide sequence ID" value="XM_008087908.1"/>
</dbReference>
<dbReference type="AlphaFoldDB" id="S3CP20"/>
<dbReference type="HOGENOM" id="CLU_748122_0_0_1"/>
<name>S3CP20_GLAL2</name>
<feature type="compositionally biased region" description="Polar residues" evidence="1">
    <location>
        <begin position="170"/>
        <end position="180"/>
    </location>
</feature>
<feature type="compositionally biased region" description="Polar residues" evidence="1">
    <location>
        <begin position="252"/>
        <end position="268"/>
    </location>
</feature>
<feature type="compositionally biased region" description="Basic and acidic residues" evidence="1">
    <location>
        <begin position="145"/>
        <end position="154"/>
    </location>
</feature>
<evidence type="ECO:0000313" key="2">
    <source>
        <dbReference type="EMBL" id="EPE26909.1"/>
    </source>
</evidence>
<gene>
    <name evidence="2" type="ORF">GLAREA_02823</name>
</gene>
<proteinExistence type="predicted"/>
<feature type="compositionally biased region" description="Pro residues" evidence="1">
    <location>
        <begin position="238"/>
        <end position="249"/>
    </location>
</feature>
<dbReference type="GeneID" id="19461879"/>
<dbReference type="KEGG" id="glz:GLAREA_02823"/>
<accession>S3CP20</accession>
<keyword evidence="3" id="KW-1185">Reference proteome</keyword>